<dbReference type="EMBL" id="AAZF01000003">
    <property type="protein sequence ID" value="EDJ93042.1"/>
    <property type="molecule type" value="Genomic_DNA"/>
</dbReference>
<gene>
    <name evidence="2" type="ORF">CGSHi3655_08946</name>
    <name evidence="1" type="ORF">KRLU3655_LOCUS1360</name>
</gene>
<dbReference type="InterPro" id="IPR021398">
    <property type="entry name" value="DUF3037"/>
</dbReference>
<evidence type="ECO:0000313" key="1">
    <source>
        <dbReference type="EMBL" id="CAH0451284.1"/>
    </source>
</evidence>
<accession>A0A0H3PE26</accession>
<dbReference type="Pfam" id="PF11236">
    <property type="entry name" value="DUF3037"/>
    <property type="match status" value="1"/>
</dbReference>
<dbReference type="EMBL" id="OV040719">
    <property type="protein sequence ID" value="CAH0451284.1"/>
    <property type="molecule type" value="Genomic_DNA"/>
</dbReference>
<reference evidence="1" key="3">
    <citation type="submission" date="2024-01" db="EMBL/GenBank/DDBJ databases">
        <authorList>
            <person name="Riesbeck K."/>
        </authorList>
    </citation>
    <scope>NUCLEOTIDE SEQUENCE</scope>
    <source>
        <strain evidence="1">3655</strain>
    </source>
</reference>
<protein>
    <submittedName>
        <fullName evidence="1">DUF3037 domain-containing protein</fullName>
    </submittedName>
</protein>
<dbReference type="RefSeq" id="WP_005656648.1">
    <property type="nucleotide sequence ID" value="NZ_AAZF01000003.1"/>
</dbReference>
<reference evidence="2 3" key="1">
    <citation type="journal article" date="2007" name="Genome Biol.">
        <title>Characterization and modeling of the Haemophilus influenzae core and supragenomes based on the complete genomic sequences of Rd and 12 clinical nontypeable strains.</title>
        <authorList>
            <person name="Hogg J.S."/>
            <person name="Hu F.Z."/>
            <person name="Janto B."/>
            <person name="Boissy R."/>
            <person name="Hayes J."/>
            <person name="Keefe R."/>
            <person name="Post J.C."/>
            <person name="Ehrlich G.D."/>
        </authorList>
    </citation>
    <scope>NUCLEOTIDE SEQUENCE [LARGE SCALE GENOMIC DNA]</scope>
    <source>
        <strain evidence="2">3655</strain>
        <strain evidence="3">NTHi 3655</strain>
    </source>
</reference>
<sequence length="271" mass="31756">MKQPILYSFVRYRPYFETGEFVNVGLLMCEPEKKKLTYQLVPKNNKRVNDFFYKSKMFETVRETINDELQYVVNQPFNGSAQDIATFFHHYIDVKEGIVQYSNAAVGMVDDPQDYFNKLYTQFIQNAGVKTESQEQVILKHYKTLFRQENDSVLAQYKQYMVNGDFAKFALPLALKNQQDKHILKAVKPLAFDQVESPSMIEHCDSWVAKINRAEQEGFIKRENILFALDTPNTAHKANILDTIKRTFDHFKLQHISWNEDKQIINFAKAI</sequence>
<name>A0A0H3PE26_HAEI3</name>
<evidence type="ECO:0000313" key="4">
    <source>
        <dbReference type="Proteomes" id="UP000837958"/>
    </source>
</evidence>
<dbReference type="Proteomes" id="UP000837958">
    <property type="component" value="Chromosome"/>
</dbReference>
<organism evidence="2 3">
    <name type="scientific">Haemophilus influenzae (strain NTHi 3655)</name>
    <dbReference type="NCBI Taxonomy" id="375177"/>
    <lineage>
        <taxon>Bacteria</taxon>
        <taxon>Pseudomonadati</taxon>
        <taxon>Pseudomonadota</taxon>
        <taxon>Gammaproteobacteria</taxon>
        <taxon>Pasteurellales</taxon>
        <taxon>Pasteurellaceae</taxon>
        <taxon>Haemophilus</taxon>
    </lineage>
</organism>
<evidence type="ECO:0000313" key="3">
    <source>
        <dbReference type="Proteomes" id="UP000003185"/>
    </source>
</evidence>
<dbReference type="AlphaFoldDB" id="A0A0H3PE26"/>
<dbReference type="Proteomes" id="UP000003185">
    <property type="component" value="Unassembled WGS sequence"/>
</dbReference>
<proteinExistence type="predicted"/>
<evidence type="ECO:0000313" key="2">
    <source>
        <dbReference type="EMBL" id="EDJ93042.1"/>
    </source>
</evidence>
<reference evidence="4" key="2">
    <citation type="submission" date="2021-11" db="EMBL/GenBank/DDBJ databases">
        <authorList>
            <person name="Riesbeck K."/>
        </authorList>
    </citation>
    <scope>NUCLEOTIDE SEQUENCE [LARGE SCALE GENOMIC DNA]</scope>
</reference>